<protein>
    <submittedName>
        <fullName evidence="3">N-acetyltransferase</fullName>
    </submittedName>
</protein>
<evidence type="ECO:0000313" key="3">
    <source>
        <dbReference type="EMBL" id="GGA24274.1"/>
    </source>
</evidence>
<accession>A0ABQ1FNU3</accession>
<evidence type="ECO:0000259" key="2">
    <source>
        <dbReference type="PROSITE" id="PS51186"/>
    </source>
</evidence>
<evidence type="ECO:0000256" key="1">
    <source>
        <dbReference type="SAM" id="MobiDB-lite"/>
    </source>
</evidence>
<proteinExistence type="predicted"/>
<dbReference type="Gene3D" id="3.40.630.30">
    <property type="match status" value="1"/>
</dbReference>
<reference evidence="4" key="1">
    <citation type="journal article" date="2019" name="Int. J. Syst. Evol. Microbiol.">
        <title>The Global Catalogue of Microorganisms (GCM) 10K type strain sequencing project: providing services to taxonomists for standard genome sequencing and annotation.</title>
        <authorList>
            <consortium name="The Broad Institute Genomics Platform"/>
            <consortium name="The Broad Institute Genome Sequencing Center for Infectious Disease"/>
            <person name="Wu L."/>
            <person name="Ma J."/>
        </authorList>
    </citation>
    <scope>NUCLEOTIDE SEQUENCE [LARGE SCALE GENOMIC DNA]</scope>
    <source>
        <strain evidence="4">CGMCC 1.15044</strain>
    </source>
</reference>
<organism evidence="3 4">
    <name type="scientific">Paenibacillus physcomitrellae</name>
    <dbReference type="NCBI Taxonomy" id="1619311"/>
    <lineage>
        <taxon>Bacteria</taxon>
        <taxon>Bacillati</taxon>
        <taxon>Bacillota</taxon>
        <taxon>Bacilli</taxon>
        <taxon>Bacillales</taxon>
        <taxon>Paenibacillaceae</taxon>
        <taxon>Paenibacillus</taxon>
    </lineage>
</organism>
<dbReference type="Proteomes" id="UP000609323">
    <property type="component" value="Unassembled WGS sequence"/>
</dbReference>
<keyword evidence="4" id="KW-1185">Reference proteome</keyword>
<gene>
    <name evidence="3" type="ORF">GCM10010917_06390</name>
</gene>
<feature type="domain" description="N-acetyltransferase" evidence="2">
    <location>
        <begin position="45"/>
        <end position="193"/>
    </location>
</feature>
<evidence type="ECO:0000313" key="4">
    <source>
        <dbReference type="Proteomes" id="UP000609323"/>
    </source>
</evidence>
<feature type="region of interest" description="Disordered" evidence="1">
    <location>
        <begin position="63"/>
        <end position="82"/>
    </location>
</feature>
<dbReference type="InterPro" id="IPR000182">
    <property type="entry name" value="GNAT_dom"/>
</dbReference>
<dbReference type="SUPFAM" id="SSF55729">
    <property type="entry name" value="Acyl-CoA N-acyltransferases (Nat)"/>
    <property type="match status" value="1"/>
</dbReference>
<dbReference type="Pfam" id="PF13302">
    <property type="entry name" value="Acetyltransf_3"/>
    <property type="match status" value="1"/>
</dbReference>
<dbReference type="InterPro" id="IPR016181">
    <property type="entry name" value="Acyl_CoA_acyltransferase"/>
</dbReference>
<dbReference type="RefSeq" id="WP_229752492.1">
    <property type="nucleotide sequence ID" value="NZ_BMHF01000001.1"/>
</dbReference>
<sequence length="200" mass="22201">MTTNFQFRPMDEPCARQISTWTYEPPYALYSWDGSEENIAELMSGAFWTATAREGAEIKAQSQIQSKIEKKQPDEAGDEAEDEELSGFMCTGETARVPGGYPLGIYDEPGFLDLGLSLKPELTGKGIGVPFVQACIQFARTQMGATGIQLVVAAFNERAITVYERAGFVRGVRFKSRIESEELDFYVMRLTQTTAVHVNS</sequence>
<dbReference type="EMBL" id="BMHF01000001">
    <property type="protein sequence ID" value="GGA24274.1"/>
    <property type="molecule type" value="Genomic_DNA"/>
</dbReference>
<dbReference type="PROSITE" id="PS51186">
    <property type="entry name" value="GNAT"/>
    <property type="match status" value="1"/>
</dbReference>
<comment type="caution">
    <text evidence="3">The sequence shown here is derived from an EMBL/GenBank/DDBJ whole genome shotgun (WGS) entry which is preliminary data.</text>
</comment>
<name>A0ABQ1FNU3_9BACL</name>